<keyword evidence="2" id="KW-1133">Transmembrane helix</keyword>
<evidence type="ECO:0000256" key="1">
    <source>
        <dbReference type="SAM" id="MobiDB-lite"/>
    </source>
</evidence>
<keyword evidence="4" id="KW-1185">Reference proteome</keyword>
<name>A0A0C2MJH7_THEKT</name>
<dbReference type="AlphaFoldDB" id="A0A0C2MJH7"/>
<sequence length="337" mass="39080">MLRAQRLIGDKTSFAFNWADKFGITFDIFHGEIDNSSNNQIDLVSFYIYEFQTSSNIFDKSGIFTFFCNDPFTLNKTEKSIRFPRKIIRCFPDHKNIAILRVHILYAVCTFYKIKNHKPIEKTTIKLPQTTKHKLGHQGQMLKNNRTLITTPKRGHQGQMLNYGGTLTIKPKRGHQQQMINNCTTPTIAYKPGHQQQILKDGRSQIVASKHGHQKQMLINDGTPTTKHKRGHQGKIFRNEGTLTTTQKSKVHDHMLNNDETRTTTPEQGLPAQMLKKERTPVVKINLLTICLLLFLVVFWAFKNVIKRSKLKKIFIYQSEEILNVAHLVRHRYKNKV</sequence>
<keyword evidence="2" id="KW-0812">Transmembrane</keyword>
<feature type="region of interest" description="Disordered" evidence="1">
    <location>
        <begin position="211"/>
        <end position="232"/>
    </location>
</feature>
<gene>
    <name evidence="3" type="ORF">RF11_07729</name>
</gene>
<accession>A0A0C2MJH7</accession>
<evidence type="ECO:0000313" key="4">
    <source>
        <dbReference type="Proteomes" id="UP000031668"/>
    </source>
</evidence>
<evidence type="ECO:0000313" key="3">
    <source>
        <dbReference type="EMBL" id="KII67306.1"/>
    </source>
</evidence>
<dbReference type="EMBL" id="JWZT01003251">
    <property type="protein sequence ID" value="KII67306.1"/>
    <property type="molecule type" value="Genomic_DNA"/>
</dbReference>
<protein>
    <submittedName>
        <fullName evidence="3">Uncharacterized protein</fullName>
    </submittedName>
</protein>
<proteinExistence type="predicted"/>
<feature type="transmembrane region" description="Helical" evidence="2">
    <location>
        <begin position="283"/>
        <end position="302"/>
    </location>
</feature>
<dbReference type="Proteomes" id="UP000031668">
    <property type="component" value="Unassembled WGS sequence"/>
</dbReference>
<evidence type="ECO:0000256" key="2">
    <source>
        <dbReference type="SAM" id="Phobius"/>
    </source>
</evidence>
<comment type="caution">
    <text evidence="3">The sequence shown here is derived from an EMBL/GenBank/DDBJ whole genome shotgun (WGS) entry which is preliminary data.</text>
</comment>
<reference evidence="3 4" key="1">
    <citation type="journal article" date="2014" name="Genome Biol. Evol.">
        <title>The genome of the myxosporean Thelohanellus kitauei shows adaptations to nutrient acquisition within its fish host.</title>
        <authorList>
            <person name="Yang Y."/>
            <person name="Xiong J."/>
            <person name="Zhou Z."/>
            <person name="Huo F."/>
            <person name="Miao W."/>
            <person name="Ran C."/>
            <person name="Liu Y."/>
            <person name="Zhang J."/>
            <person name="Feng J."/>
            <person name="Wang M."/>
            <person name="Wang M."/>
            <person name="Wang L."/>
            <person name="Yao B."/>
        </authorList>
    </citation>
    <scope>NUCLEOTIDE SEQUENCE [LARGE SCALE GENOMIC DNA]</scope>
    <source>
        <strain evidence="3">Wuqing</strain>
    </source>
</reference>
<organism evidence="3 4">
    <name type="scientific">Thelohanellus kitauei</name>
    <name type="common">Myxosporean</name>
    <dbReference type="NCBI Taxonomy" id="669202"/>
    <lineage>
        <taxon>Eukaryota</taxon>
        <taxon>Metazoa</taxon>
        <taxon>Cnidaria</taxon>
        <taxon>Myxozoa</taxon>
        <taxon>Myxosporea</taxon>
        <taxon>Bivalvulida</taxon>
        <taxon>Platysporina</taxon>
        <taxon>Myxobolidae</taxon>
        <taxon>Thelohanellus</taxon>
    </lineage>
</organism>
<keyword evidence="2" id="KW-0472">Membrane</keyword>